<feature type="binding site" evidence="11">
    <location>
        <position position="313"/>
    </location>
    <ligand>
        <name>S-adenosyl-L-methionine</name>
        <dbReference type="ChEBI" id="CHEBI:59789"/>
    </ligand>
</feature>
<protein>
    <recommendedName>
        <fullName evidence="9">NOL1/NOP2/Sun domain family member 4</fullName>
    </recommendedName>
</protein>
<evidence type="ECO:0000259" key="12">
    <source>
        <dbReference type="PROSITE" id="PS51686"/>
    </source>
</evidence>
<evidence type="ECO:0000256" key="5">
    <source>
        <dbReference type="ARBA" id="ARBA00022691"/>
    </source>
</evidence>
<evidence type="ECO:0000256" key="1">
    <source>
        <dbReference type="ARBA" id="ARBA00004173"/>
    </source>
</evidence>
<feature type="binding site" evidence="11">
    <location>
        <position position="297"/>
    </location>
    <ligand>
        <name>S-adenosyl-L-methionine</name>
        <dbReference type="ChEBI" id="CHEBI:59789"/>
    </ligand>
</feature>
<evidence type="ECO:0000256" key="9">
    <source>
        <dbReference type="ARBA" id="ARBA00042050"/>
    </source>
</evidence>
<dbReference type="PRINTS" id="PR02008">
    <property type="entry name" value="RCMTFAMILY"/>
</dbReference>
<dbReference type="EMBL" id="WJQU01000001">
    <property type="protein sequence ID" value="KAJ6650179.1"/>
    <property type="molecule type" value="Genomic_DNA"/>
</dbReference>
<dbReference type="InterPro" id="IPR029063">
    <property type="entry name" value="SAM-dependent_MTases_sf"/>
</dbReference>
<comment type="subcellular location">
    <subcellularLocation>
        <location evidence="1">Mitochondrion</location>
    </subcellularLocation>
</comment>
<dbReference type="CDD" id="cd02440">
    <property type="entry name" value="AdoMet_MTases"/>
    <property type="match status" value="1"/>
</dbReference>
<dbReference type="GO" id="GO:0005762">
    <property type="term" value="C:mitochondrial large ribosomal subunit"/>
    <property type="evidence" value="ECO:0007669"/>
    <property type="project" value="TreeGrafter"/>
</dbReference>
<dbReference type="Gene3D" id="3.40.50.150">
    <property type="entry name" value="Vaccinia Virus protein VP39"/>
    <property type="match status" value="1"/>
</dbReference>
<keyword evidence="6 11" id="KW-0694">RNA-binding</keyword>
<keyword evidence="4 11" id="KW-0808">Transferase</keyword>
<evidence type="ECO:0000256" key="2">
    <source>
        <dbReference type="ARBA" id="ARBA00022552"/>
    </source>
</evidence>
<dbReference type="SUPFAM" id="SSF53335">
    <property type="entry name" value="S-adenosyl-L-methionine-dependent methyltransferases"/>
    <property type="match status" value="1"/>
</dbReference>
<feature type="binding site" evidence="11">
    <location>
        <begin position="239"/>
        <end position="245"/>
    </location>
    <ligand>
        <name>S-adenosyl-L-methionine</name>
        <dbReference type="ChEBI" id="CHEBI:59789"/>
    </ligand>
</feature>
<evidence type="ECO:0000313" key="13">
    <source>
        <dbReference type="EMBL" id="KAJ6650179.1"/>
    </source>
</evidence>
<keyword evidence="5 11" id="KW-0949">S-adenosyl-L-methionine</keyword>
<gene>
    <name evidence="13" type="primary">NSUN4_1</name>
    <name evidence="13" type="ORF">Bhyg_05424</name>
</gene>
<keyword evidence="2" id="KW-0698">rRNA processing</keyword>
<evidence type="ECO:0000256" key="6">
    <source>
        <dbReference type="ARBA" id="ARBA00022884"/>
    </source>
</evidence>
<dbReference type="InterPro" id="IPR001678">
    <property type="entry name" value="MeTrfase_RsmB-F_NOP2_dom"/>
</dbReference>
<keyword evidence="7" id="KW-0809">Transit peptide</keyword>
<dbReference type="PANTHER" id="PTHR22808:SF3">
    <property type="entry name" value="5-METHYLCYTOSINE RRNA METHYLTRANSFERASE NSUN4"/>
    <property type="match status" value="1"/>
</dbReference>
<evidence type="ECO:0000256" key="7">
    <source>
        <dbReference type="ARBA" id="ARBA00022946"/>
    </source>
</evidence>
<evidence type="ECO:0000256" key="8">
    <source>
        <dbReference type="ARBA" id="ARBA00023128"/>
    </source>
</evidence>
<dbReference type="Pfam" id="PF01189">
    <property type="entry name" value="Methyltr_RsmB-F"/>
    <property type="match status" value="1"/>
</dbReference>
<dbReference type="InterPro" id="IPR049560">
    <property type="entry name" value="MeTrfase_RsmB-F_NOP2_cat"/>
</dbReference>
<dbReference type="AlphaFoldDB" id="A0A9Q0NI00"/>
<keyword evidence="14" id="KW-1185">Reference proteome</keyword>
<dbReference type="FunFam" id="3.40.50.150:FF:000055">
    <property type="entry name" value="5-methylcytosine rRNA methyltransferase NSUN4"/>
    <property type="match status" value="1"/>
</dbReference>
<comment type="catalytic activity">
    <reaction evidence="10">
        <text>a cytidine in rRNA + S-adenosyl-L-methionine = a 5-methylcytidine in rRNA + S-adenosyl-L-homocysteine + H(+)</text>
        <dbReference type="Rhea" id="RHEA:61484"/>
        <dbReference type="Rhea" id="RHEA-COMP:15836"/>
        <dbReference type="Rhea" id="RHEA-COMP:15837"/>
        <dbReference type="ChEBI" id="CHEBI:15378"/>
        <dbReference type="ChEBI" id="CHEBI:57856"/>
        <dbReference type="ChEBI" id="CHEBI:59789"/>
        <dbReference type="ChEBI" id="CHEBI:74483"/>
        <dbReference type="ChEBI" id="CHEBI:82748"/>
    </reaction>
</comment>
<comment type="caution">
    <text evidence="13">The sequence shown here is derived from an EMBL/GenBank/DDBJ whole genome shotgun (WGS) entry which is preliminary data.</text>
</comment>
<evidence type="ECO:0000313" key="14">
    <source>
        <dbReference type="Proteomes" id="UP001151699"/>
    </source>
</evidence>
<dbReference type="Proteomes" id="UP001151699">
    <property type="component" value="Chromosome A"/>
</dbReference>
<name>A0A9Q0NI00_9DIPT</name>
<dbReference type="PROSITE" id="PS51686">
    <property type="entry name" value="SAM_MT_RSMB_NOP"/>
    <property type="match status" value="1"/>
</dbReference>
<keyword evidence="8" id="KW-0496">Mitochondrion</keyword>
<comment type="similarity">
    <text evidence="11">Belongs to the class I-like SAM-binding methyltransferase superfamily. RsmB/NOP family.</text>
</comment>
<sequence length="444" mass="50696">MRAALLTEHKYVALVNNFGDSESTINALEAEGAMNLRSIYNSYFNKTTGRPHNSLRNPLNSSSAQGTDSVLEHILQSKQEDEVLDLYPQTFEYNKRDEIPNENEVIDKVDFKKSLTQTMEEDSDLDYRRTIDPSFGVVALREYIPATKLKGMEDWIPESEHYKYYSTATDFPLNIEMDGSLVFPEHLNIFTYEKGNVSPFTKPNRSVTGVLSHFLMDGASILPPLALGIEPGDRVLDACAAPGGKSLSLLQTLYPLDLVSNDLQTSRVERINRIFKDYLIDYEEKWKNKRCFVTEEDARFIPEYEMYDKVLVDVPCTTDRHSVMENDNNIFKTTRIKERLRIPELQSAILSNCIRLLRPGGSLVYSTCTLSPVQNDGVVHMALSQVFRDHNITVTIKDLSTAMRPFLTIYKFENPMNLKYGQLVVPFLPANFGPMYFCKLTRNV</sequence>
<dbReference type="InterPro" id="IPR023267">
    <property type="entry name" value="RCMT"/>
</dbReference>
<evidence type="ECO:0000256" key="10">
    <source>
        <dbReference type="ARBA" id="ARBA00049302"/>
    </source>
</evidence>
<feature type="active site" description="Nucleophile" evidence="11">
    <location>
        <position position="368"/>
    </location>
</feature>
<evidence type="ECO:0000256" key="3">
    <source>
        <dbReference type="ARBA" id="ARBA00022603"/>
    </source>
</evidence>
<evidence type="ECO:0000256" key="11">
    <source>
        <dbReference type="PROSITE-ProRule" id="PRU01023"/>
    </source>
</evidence>
<evidence type="ECO:0000256" key="4">
    <source>
        <dbReference type="ARBA" id="ARBA00022679"/>
    </source>
</evidence>
<dbReference type="Gene3D" id="6.20.240.40">
    <property type="match status" value="1"/>
</dbReference>
<dbReference type="GO" id="GO:0008173">
    <property type="term" value="F:RNA methyltransferase activity"/>
    <property type="evidence" value="ECO:0007669"/>
    <property type="project" value="InterPro"/>
</dbReference>
<feature type="binding site" evidence="11">
    <location>
        <position position="262"/>
    </location>
    <ligand>
        <name>S-adenosyl-L-methionine</name>
        <dbReference type="ChEBI" id="CHEBI:59789"/>
    </ligand>
</feature>
<organism evidence="13 14">
    <name type="scientific">Pseudolycoriella hygida</name>
    <dbReference type="NCBI Taxonomy" id="35572"/>
    <lineage>
        <taxon>Eukaryota</taxon>
        <taxon>Metazoa</taxon>
        <taxon>Ecdysozoa</taxon>
        <taxon>Arthropoda</taxon>
        <taxon>Hexapoda</taxon>
        <taxon>Insecta</taxon>
        <taxon>Pterygota</taxon>
        <taxon>Neoptera</taxon>
        <taxon>Endopterygota</taxon>
        <taxon>Diptera</taxon>
        <taxon>Nematocera</taxon>
        <taxon>Sciaroidea</taxon>
        <taxon>Sciaridae</taxon>
        <taxon>Pseudolycoriella</taxon>
    </lineage>
</organism>
<keyword evidence="3 11" id="KW-0489">Methyltransferase</keyword>
<dbReference type="GO" id="GO:0031167">
    <property type="term" value="P:rRNA methylation"/>
    <property type="evidence" value="ECO:0007669"/>
    <property type="project" value="TreeGrafter"/>
</dbReference>
<reference evidence="13" key="1">
    <citation type="submission" date="2022-07" db="EMBL/GenBank/DDBJ databases">
        <authorList>
            <person name="Trinca V."/>
            <person name="Uliana J.V.C."/>
            <person name="Torres T.T."/>
            <person name="Ward R.J."/>
            <person name="Monesi N."/>
        </authorList>
    </citation>
    <scope>NUCLEOTIDE SEQUENCE</scope>
    <source>
        <strain evidence="13">HSMRA1968</strain>
        <tissue evidence="13">Whole embryos</tissue>
    </source>
</reference>
<accession>A0A9Q0NI00</accession>
<feature type="domain" description="SAM-dependent MTase RsmB/NOP-type" evidence="12">
    <location>
        <begin position="135"/>
        <end position="443"/>
    </location>
</feature>
<proteinExistence type="inferred from homology"/>
<dbReference type="GO" id="GO:0003723">
    <property type="term" value="F:RNA binding"/>
    <property type="evidence" value="ECO:0007669"/>
    <property type="project" value="UniProtKB-UniRule"/>
</dbReference>
<dbReference type="PANTHER" id="PTHR22808">
    <property type="entry name" value="NCL1 YEAST -RELATED NOL1/NOP2/FMU SUN DOMAIN-CONTAINING"/>
    <property type="match status" value="1"/>
</dbReference>
<dbReference type="OrthoDB" id="8020218at2759"/>